<proteinExistence type="inferred from homology"/>
<dbReference type="OrthoDB" id="9793345at2"/>
<dbReference type="SUPFAM" id="SSF51735">
    <property type="entry name" value="NAD(P)-binding Rossmann-fold domains"/>
    <property type="match status" value="1"/>
</dbReference>
<comment type="caution">
    <text evidence="5">The sequence shown here is derived from an EMBL/GenBank/DDBJ whole genome shotgun (WGS) entry which is preliminary data.</text>
</comment>
<sequence length="259" mass="27892">MDKRQVVVITGATGGLGGALARLHLEQGDQVIATGRSEAGLTALREQLGNPDNLRCYLLDVTDADGCAKLADWIKQNYGTCDLLYNNAGTALFAPFADMDLQQIKQIVDTNISGLLYMTHALLPLMLAANSGHIVNIGSLAGQVATAKAAVYAGSKAAVNRFSEGLRHELADTGIFVTSVLPGPIDTPFLNRADQSGAYRGKVARYLLTPEETAKLILRAVKRKRDEAAMPRRLHLLSLFYLLLPSGLKRLAAPLLNRK</sequence>
<dbReference type="GO" id="GO:0016491">
    <property type="term" value="F:oxidoreductase activity"/>
    <property type="evidence" value="ECO:0007669"/>
    <property type="project" value="UniProtKB-KW"/>
</dbReference>
<dbReference type="EMBL" id="APBN01000005">
    <property type="protein sequence ID" value="EMT52165.1"/>
    <property type="molecule type" value="Genomic_DNA"/>
</dbReference>
<protein>
    <submittedName>
        <fullName evidence="5">Oxidoreductase</fullName>
    </submittedName>
</protein>
<keyword evidence="6" id="KW-1185">Reference proteome</keyword>
<name>M8E9L5_9BACL</name>
<dbReference type="Pfam" id="PF00106">
    <property type="entry name" value="adh_short"/>
    <property type="match status" value="1"/>
</dbReference>
<dbReference type="Gene3D" id="3.40.50.720">
    <property type="entry name" value="NAD(P)-binding Rossmann-like Domain"/>
    <property type="match status" value="1"/>
</dbReference>
<comment type="similarity">
    <text evidence="1 3">Belongs to the short-chain dehydrogenases/reductases (SDR) family.</text>
</comment>
<dbReference type="PANTHER" id="PTHR44196:SF1">
    <property type="entry name" value="DEHYDROGENASE_REDUCTASE SDR FAMILY MEMBER 7B"/>
    <property type="match status" value="1"/>
</dbReference>
<dbReference type="InterPro" id="IPR002347">
    <property type="entry name" value="SDR_fam"/>
</dbReference>
<evidence type="ECO:0000256" key="1">
    <source>
        <dbReference type="ARBA" id="ARBA00006484"/>
    </source>
</evidence>
<gene>
    <name evidence="5" type="ORF">I532_15018</name>
</gene>
<dbReference type="PRINTS" id="PR00081">
    <property type="entry name" value="GDHRDH"/>
</dbReference>
<dbReference type="SMART" id="SM00822">
    <property type="entry name" value="PKS_KR"/>
    <property type="match status" value="1"/>
</dbReference>
<dbReference type="GeneID" id="89498730"/>
<dbReference type="PRINTS" id="PR00080">
    <property type="entry name" value="SDRFAMILY"/>
</dbReference>
<dbReference type="STRING" id="1300222.I532_15018"/>
<feature type="domain" description="Ketoreductase" evidence="4">
    <location>
        <begin position="5"/>
        <end position="188"/>
    </location>
</feature>
<reference evidence="5 6" key="1">
    <citation type="submission" date="2013-03" db="EMBL/GenBank/DDBJ databases">
        <title>Assembly of a new bacterial strain Brevibacillus borstelensis AK1.</title>
        <authorList>
            <person name="Rajan I."/>
            <person name="PoliReddy D."/>
            <person name="Sugumar T."/>
            <person name="Rathinam K."/>
            <person name="Alqarawi S."/>
            <person name="Khalil A.B."/>
            <person name="Sivakumar N."/>
        </authorList>
    </citation>
    <scope>NUCLEOTIDE SEQUENCE [LARGE SCALE GENOMIC DNA]</scope>
    <source>
        <strain evidence="5 6">AK1</strain>
    </source>
</reference>
<dbReference type="InterPro" id="IPR057326">
    <property type="entry name" value="KR_dom"/>
</dbReference>
<dbReference type="AlphaFoldDB" id="M8E9L5"/>
<keyword evidence="2" id="KW-0560">Oxidoreductase</keyword>
<dbReference type="PROSITE" id="PS00061">
    <property type="entry name" value="ADH_SHORT"/>
    <property type="match status" value="1"/>
</dbReference>
<dbReference type="InterPro" id="IPR020904">
    <property type="entry name" value="Sc_DH/Rdtase_CS"/>
</dbReference>
<dbReference type="PANTHER" id="PTHR44196">
    <property type="entry name" value="DEHYDROGENASE/REDUCTASE SDR FAMILY MEMBER 7B"/>
    <property type="match status" value="1"/>
</dbReference>
<evidence type="ECO:0000256" key="2">
    <source>
        <dbReference type="ARBA" id="ARBA00023002"/>
    </source>
</evidence>
<evidence type="ECO:0000256" key="3">
    <source>
        <dbReference type="RuleBase" id="RU000363"/>
    </source>
</evidence>
<dbReference type="InterPro" id="IPR036291">
    <property type="entry name" value="NAD(P)-bd_dom_sf"/>
</dbReference>
<accession>M8E9L5</accession>
<evidence type="ECO:0000313" key="5">
    <source>
        <dbReference type="EMBL" id="EMT52165.1"/>
    </source>
</evidence>
<dbReference type="RefSeq" id="WP_003389217.1">
    <property type="nucleotide sequence ID" value="NZ_APBN01000005.1"/>
</dbReference>
<evidence type="ECO:0000313" key="6">
    <source>
        <dbReference type="Proteomes" id="UP000012081"/>
    </source>
</evidence>
<evidence type="ECO:0000259" key="4">
    <source>
        <dbReference type="SMART" id="SM00822"/>
    </source>
</evidence>
<dbReference type="GO" id="GO:0016020">
    <property type="term" value="C:membrane"/>
    <property type="evidence" value="ECO:0007669"/>
    <property type="project" value="TreeGrafter"/>
</dbReference>
<organism evidence="5 6">
    <name type="scientific">Brevibacillus borstelensis AK1</name>
    <dbReference type="NCBI Taxonomy" id="1300222"/>
    <lineage>
        <taxon>Bacteria</taxon>
        <taxon>Bacillati</taxon>
        <taxon>Bacillota</taxon>
        <taxon>Bacilli</taxon>
        <taxon>Bacillales</taxon>
        <taxon>Paenibacillaceae</taxon>
        <taxon>Brevibacillus</taxon>
    </lineage>
</organism>
<dbReference type="Proteomes" id="UP000012081">
    <property type="component" value="Unassembled WGS sequence"/>
</dbReference>